<dbReference type="AlphaFoldDB" id="A0AAV0WZ10"/>
<reference evidence="1 2" key="1">
    <citation type="submission" date="2023-01" db="EMBL/GenBank/DDBJ databases">
        <authorList>
            <person name="Whitehead M."/>
        </authorList>
    </citation>
    <scope>NUCLEOTIDE SEQUENCE [LARGE SCALE GENOMIC DNA]</scope>
</reference>
<sequence>MMELSFIQNNLNHCSAAQDLLAQYMVEEKIDVALISDPYRIDAHSTSWIASTGTNRAAIFIVSNGVTIANVVRDPEFISARLNGVQVYCCYASPNRSLEEFNDFLHRLEDSLRSIE</sequence>
<proteinExistence type="predicted"/>
<dbReference type="Gene3D" id="3.60.10.10">
    <property type="entry name" value="Endonuclease/exonuclease/phosphatase"/>
    <property type="match status" value="1"/>
</dbReference>
<accession>A0AAV0WZ10</accession>
<keyword evidence="2" id="KW-1185">Reference proteome</keyword>
<dbReference type="SUPFAM" id="SSF56219">
    <property type="entry name" value="DNase I-like"/>
    <property type="match status" value="1"/>
</dbReference>
<comment type="caution">
    <text evidence="1">The sequence shown here is derived from an EMBL/GenBank/DDBJ whole genome shotgun (WGS) entry which is preliminary data.</text>
</comment>
<organism evidence="1 2">
    <name type="scientific">Macrosiphum euphorbiae</name>
    <name type="common">potato aphid</name>
    <dbReference type="NCBI Taxonomy" id="13131"/>
    <lineage>
        <taxon>Eukaryota</taxon>
        <taxon>Metazoa</taxon>
        <taxon>Ecdysozoa</taxon>
        <taxon>Arthropoda</taxon>
        <taxon>Hexapoda</taxon>
        <taxon>Insecta</taxon>
        <taxon>Pterygota</taxon>
        <taxon>Neoptera</taxon>
        <taxon>Paraneoptera</taxon>
        <taxon>Hemiptera</taxon>
        <taxon>Sternorrhyncha</taxon>
        <taxon>Aphidomorpha</taxon>
        <taxon>Aphidoidea</taxon>
        <taxon>Aphididae</taxon>
        <taxon>Macrosiphini</taxon>
        <taxon>Macrosiphum</taxon>
    </lineage>
</organism>
<dbReference type="Proteomes" id="UP001160148">
    <property type="component" value="Unassembled WGS sequence"/>
</dbReference>
<dbReference type="InterPro" id="IPR036691">
    <property type="entry name" value="Endo/exonu/phosph_ase_sf"/>
</dbReference>
<evidence type="ECO:0000313" key="1">
    <source>
        <dbReference type="EMBL" id="CAI6361334.1"/>
    </source>
</evidence>
<dbReference type="EMBL" id="CARXXK010000003">
    <property type="protein sequence ID" value="CAI6361334.1"/>
    <property type="molecule type" value="Genomic_DNA"/>
</dbReference>
<protein>
    <submittedName>
        <fullName evidence="1">Uncharacterized protein</fullName>
    </submittedName>
</protein>
<name>A0AAV0WZ10_9HEMI</name>
<gene>
    <name evidence="1" type="ORF">MEUPH1_LOCUS16532</name>
</gene>
<evidence type="ECO:0000313" key="2">
    <source>
        <dbReference type="Proteomes" id="UP001160148"/>
    </source>
</evidence>